<dbReference type="HAMAP" id="MF_00692">
    <property type="entry name" value="SelO"/>
    <property type="match status" value="1"/>
</dbReference>
<name>A0A2N6T431_9CORY</name>
<dbReference type="PANTHER" id="PTHR32057">
    <property type="entry name" value="PROTEIN ADENYLYLTRANSFERASE SELO, MITOCHONDRIAL"/>
    <property type="match status" value="1"/>
</dbReference>
<sequence>MLALNHSFADALPTMAVEALGADFPDPQIVVLNEPLARDLGLDPTWLRSDDGLRWLTGANGGHATAYAGHQFGQFVPLLGDGRALLLGDLPTPDSRVEIQLKGSGPTPFSRPGSDGRGALGPMLREYLVSEFMHAVGVPSTRSIAVLTTGEKVLRHHGYAPGGIVVRVARSHLRVGSVQYAAAHSPDLVRAVIRTAGFDAPEDLLATVMERQLELVAQWMRIGFVHGVMNTDNVALSGETLDYGPCAFTEKFRPAAVFSSIDAHGRYAFGNQPDIMAWNLTRLAEALLPASNEDAMREVLADMEPTWHRVWEKHVPDPQALAQAEDITTYNHKHHGGPVFIPRNRMLERAISSAEREGDLEPYFDLLTAVTDPYNSEAGPAWMAEPEGDEGEPFITYCGT</sequence>
<feature type="binding site" evidence="8">
    <location>
        <position position="233"/>
    </location>
    <ligand>
        <name>Mg(2+)</name>
        <dbReference type="ChEBI" id="CHEBI:18420"/>
    </ligand>
</feature>
<keyword evidence="4 8" id="KW-0479">Metal-binding</keyword>
<dbReference type="AlphaFoldDB" id="A0A2N6T431"/>
<comment type="catalytic activity">
    <reaction evidence="8">
        <text>L-tyrosyl-[protein] + ATP = O-(5'-adenylyl)-L-tyrosyl-[protein] + diphosphate</text>
        <dbReference type="Rhea" id="RHEA:54288"/>
        <dbReference type="Rhea" id="RHEA-COMP:10136"/>
        <dbReference type="Rhea" id="RHEA-COMP:13846"/>
        <dbReference type="ChEBI" id="CHEBI:30616"/>
        <dbReference type="ChEBI" id="CHEBI:33019"/>
        <dbReference type="ChEBI" id="CHEBI:46858"/>
        <dbReference type="ChEBI" id="CHEBI:83624"/>
        <dbReference type="EC" id="2.7.7.108"/>
    </reaction>
</comment>
<accession>A0A2N6T431</accession>
<evidence type="ECO:0000256" key="1">
    <source>
        <dbReference type="ARBA" id="ARBA00009747"/>
    </source>
</evidence>
<dbReference type="GO" id="GO:0000287">
    <property type="term" value="F:magnesium ion binding"/>
    <property type="evidence" value="ECO:0007669"/>
    <property type="project" value="UniProtKB-UniRule"/>
</dbReference>
<dbReference type="InterPro" id="IPR003846">
    <property type="entry name" value="SelO"/>
</dbReference>
<comment type="similarity">
    <text evidence="1 8">Belongs to the SELO family.</text>
</comment>
<evidence type="ECO:0000256" key="3">
    <source>
        <dbReference type="ARBA" id="ARBA00022695"/>
    </source>
</evidence>
<keyword evidence="2 8" id="KW-0808">Transferase</keyword>
<feature type="binding site" evidence="8">
    <location>
        <position position="174"/>
    </location>
    <ligand>
        <name>ATP</name>
        <dbReference type="ChEBI" id="CHEBI:30616"/>
    </ligand>
</feature>
<dbReference type="EMBL" id="PNHG01000011">
    <property type="protein sequence ID" value="PMC64063.1"/>
    <property type="molecule type" value="Genomic_DNA"/>
</dbReference>
<keyword evidence="10" id="KW-1185">Reference proteome</keyword>
<feature type="binding site" evidence="8">
    <location>
        <position position="115"/>
    </location>
    <ligand>
        <name>ATP</name>
        <dbReference type="ChEBI" id="CHEBI:30616"/>
    </ligand>
</feature>
<reference evidence="9 10" key="1">
    <citation type="submission" date="2017-09" db="EMBL/GenBank/DDBJ databases">
        <title>Bacterial strain isolated from the female urinary microbiota.</title>
        <authorList>
            <person name="Thomas-White K."/>
            <person name="Kumar N."/>
            <person name="Forster S."/>
            <person name="Putonti C."/>
            <person name="Lawley T."/>
            <person name="Wolfe A.J."/>
        </authorList>
    </citation>
    <scope>NUCLEOTIDE SEQUENCE [LARGE SCALE GENOMIC DNA]</scope>
    <source>
        <strain evidence="9 10">UMB0792</strain>
    </source>
</reference>
<comment type="catalytic activity">
    <reaction evidence="8">
        <text>L-threonyl-[protein] + ATP = 3-O-(5'-adenylyl)-L-threonyl-[protein] + diphosphate</text>
        <dbReference type="Rhea" id="RHEA:54292"/>
        <dbReference type="Rhea" id="RHEA-COMP:11060"/>
        <dbReference type="Rhea" id="RHEA-COMP:13847"/>
        <dbReference type="ChEBI" id="CHEBI:30013"/>
        <dbReference type="ChEBI" id="CHEBI:30616"/>
        <dbReference type="ChEBI" id="CHEBI:33019"/>
        <dbReference type="ChEBI" id="CHEBI:138113"/>
        <dbReference type="EC" id="2.7.7.108"/>
    </reaction>
</comment>
<evidence type="ECO:0000256" key="7">
    <source>
        <dbReference type="ARBA" id="ARBA00022842"/>
    </source>
</evidence>
<dbReference type="PANTHER" id="PTHR32057:SF14">
    <property type="entry name" value="PROTEIN ADENYLYLTRANSFERASE SELO, MITOCHONDRIAL"/>
    <property type="match status" value="1"/>
</dbReference>
<dbReference type="Pfam" id="PF02696">
    <property type="entry name" value="SelO"/>
    <property type="match status" value="1"/>
</dbReference>
<organism evidence="9 10">
    <name type="scientific">Corynebacterium tuscaniense</name>
    <dbReference type="NCBI Taxonomy" id="302449"/>
    <lineage>
        <taxon>Bacteria</taxon>
        <taxon>Bacillati</taxon>
        <taxon>Actinomycetota</taxon>
        <taxon>Actinomycetes</taxon>
        <taxon>Mycobacteriales</taxon>
        <taxon>Corynebacteriaceae</taxon>
        <taxon>Corynebacterium</taxon>
    </lineage>
</organism>
<comment type="catalytic activity">
    <reaction evidence="8">
        <text>L-tyrosyl-[protein] + UTP = O-(5'-uridylyl)-L-tyrosyl-[protein] + diphosphate</text>
        <dbReference type="Rhea" id="RHEA:83887"/>
        <dbReference type="Rhea" id="RHEA-COMP:10136"/>
        <dbReference type="Rhea" id="RHEA-COMP:20238"/>
        <dbReference type="ChEBI" id="CHEBI:33019"/>
        <dbReference type="ChEBI" id="CHEBI:46398"/>
        <dbReference type="ChEBI" id="CHEBI:46858"/>
        <dbReference type="ChEBI" id="CHEBI:90602"/>
    </reaction>
</comment>
<dbReference type="EC" id="2.7.7.108" evidence="8"/>
<evidence type="ECO:0000256" key="6">
    <source>
        <dbReference type="ARBA" id="ARBA00022840"/>
    </source>
</evidence>
<dbReference type="EC" id="2.7.7.-" evidence="8"/>
<keyword evidence="5 8" id="KW-0547">Nucleotide-binding</keyword>
<comment type="catalytic activity">
    <reaction evidence="8">
        <text>L-seryl-[protein] + UTP = O-(5'-uridylyl)-L-seryl-[protein] + diphosphate</text>
        <dbReference type="Rhea" id="RHEA:64604"/>
        <dbReference type="Rhea" id="RHEA-COMP:9863"/>
        <dbReference type="Rhea" id="RHEA-COMP:16635"/>
        <dbReference type="ChEBI" id="CHEBI:29999"/>
        <dbReference type="ChEBI" id="CHEBI:33019"/>
        <dbReference type="ChEBI" id="CHEBI:46398"/>
        <dbReference type="ChEBI" id="CHEBI:156051"/>
    </reaction>
</comment>
<feature type="binding site" evidence="8">
    <location>
        <position position="102"/>
    </location>
    <ligand>
        <name>ATP</name>
        <dbReference type="ChEBI" id="CHEBI:30616"/>
    </ligand>
</feature>
<evidence type="ECO:0000256" key="8">
    <source>
        <dbReference type="HAMAP-Rule" id="MF_00692"/>
    </source>
</evidence>
<feature type="binding site" evidence="8">
    <location>
        <position position="83"/>
    </location>
    <ligand>
        <name>ATP</name>
        <dbReference type="ChEBI" id="CHEBI:30616"/>
    </ligand>
</feature>
<comment type="cofactor">
    <cofactor evidence="8">
        <name>Mg(2+)</name>
        <dbReference type="ChEBI" id="CHEBI:18420"/>
    </cofactor>
    <cofactor evidence="8">
        <name>Mn(2+)</name>
        <dbReference type="ChEBI" id="CHEBI:29035"/>
    </cofactor>
</comment>
<evidence type="ECO:0000256" key="5">
    <source>
        <dbReference type="ARBA" id="ARBA00022741"/>
    </source>
</evidence>
<feature type="binding site" evidence="8">
    <location>
        <position position="116"/>
    </location>
    <ligand>
        <name>ATP</name>
        <dbReference type="ChEBI" id="CHEBI:30616"/>
    </ligand>
</feature>
<dbReference type="Proteomes" id="UP000235836">
    <property type="component" value="Unassembled WGS sequence"/>
</dbReference>
<protein>
    <recommendedName>
        <fullName evidence="8">Protein nucleotidyltransferase YdiU</fullName>
        <ecNumber evidence="8">2.7.7.-</ecNumber>
    </recommendedName>
    <alternativeName>
        <fullName evidence="8">Protein adenylyltransferase YdiU</fullName>
        <ecNumber evidence="8">2.7.7.108</ecNumber>
    </alternativeName>
    <alternativeName>
        <fullName evidence="8">Protein uridylyltransferase YdiU</fullName>
        <ecNumber evidence="8">2.7.7.-</ecNumber>
    </alternativeName>
</protein>
<dbReference type="GO" id="GO:0005524">
    <property type="term" value="F:ATP binding"/>
    <property type="evidence" value="ECO:0007669"/>
    <property type="project" value="UniProtKB-UniRule"/>
</dbReference>
<dbReference type="GO" id="GO:0030145">
    <property type="term" value="F:manganese ion binding"/>
    <property type="evidence" value="ECO:0007669"/>
    <property type="project" value="UniProtKB-UniRule"/>
</dbReference>
<evidence type="ECO:0000256" key="2">
    <source>
        <dbReference type="ARBA" id="ARBA00022679"/>
    </source>
</evidence>
<keyword evidence="6 8" id="KW-0067">ATP-binding</keyword>
<dbReference type="RefSeq" id="WP_102724190.1">
    <property type="nucleotide sequence ID" value="NZ_PNHG01000011.1"/>
</dbReference>
<proteinExistence type="inferred from homology"/>
<evidence type="ECO:0000256" key="4">
    <source>
        <dbReference type="ARBA" id="ARBA00022723"/>
    </source>
</evidence>
<feature type="binding site" evidence="8">
    <location>
        <position position="82"/>
    </location>
    <ligand>
        <name>ATP</name>
        <dbReference type="ChEBI" id="CHEBI:30616"/>
    </ligand>
</feature>
<keyword evidence="8" id="KW-0464">Manganese</keyword>
<comment type="function">
    <text evidence="8">Nucleotidyltransferase involved in the post-translational modification of proteins. It can catalyze the addition of adenosine monophosphate (AMP) or uridine monophosphate (UMP) to a protein, resulting in modifications known as AMPylation and UMPylation.</text>
</comment>
<comment type="catalytic activity">
    <reaction evidence="8">
        <text>L-seryl-[protein] + ATP = 3-O-(5'-adenylyl)-L-seryl-[protein] + diphosphate</text>
        <dbReference type="Rhea" id="RHEA:58120"/>
        <dbReference type="Rhea" id="RHEA-COMP:9863"/>
        <dbReference type="Rhea" id="RHEA-COMP:15073"/>
        <dbReference type="ChEBI" id="CHEBI:29999"/>
        <dbReference type="ChEBI" id="CHEBI:30616"/>
        <dbReference type="ChEBI" id="CHEBI:33019"/>
        <dbReference type="ChEBI" id="CHEBI:142516"/>
        <dbReference type="EC" id="2.7.7.108"/>
    </reaction>
</comment>
<dbReference type="GO" id="GO:0070733">
    <property type="term" value="F:AMPylase activity"/>
    <property type="evidence" value="ECO:0007669"/>
    <property type="project" value="UniProtKB-EC"/>
</dbReference>
<feature type="binding site" evidence="8">
    <location>
        <position position="242"/>
    </location>
    <ligand>
        <name>ATP</name>
        <dbReference type="ChEBI" id="CHEBI:30616"/>
    </ligand>
</feature>
<keyword evidence="7 8" id="KW-0460">Magnesium</keyword>
<comment type="catalytic activity">
    <reaction evidence="8">
        <text>L-histidyl-[protein] + UTP = N(tele)-(5'-uridylyl)-L-histidyl-[protein] + diphosphate</text>
        <dbReference type="Rhea" id="RHEA:83891"/>
        <dbReference type="Rhea" id="RHEA-COMP:9745"/>
        <dbReference type="Rhea" id="RHEA-COMP:20239"/>
        <dbReference type="ChEBI" id="CHEBI:29979"/>
        <dbReference type="ChEBI" id="CHEBI:33019"/>
        <dbReference type="ChEBI" id="CHEBI:46398"/>
        <dbReference type="ChEBI" id="CHEBI:233474"/>
    </reaction>
</comment>
<comment type="caution">
    <text evidence="9">The sequence shown here is derived from an EMBL/GenBank/DDBJ whole genome shotgun (WGS) entry which is preliminary data.</text>
</comment>
<evidence type="ECO:0000313" key="10">
    <source>
        <dbReference type="Proteomes" id="UP000235836"/>
    </source>
</evidence>
<gene>
    <name evidence="8" type="primary">ydiU</name>
    <name evidence="8" type="synonym">selO</name>
    <name evidence="9" type="ORF">CJ203_07900</name>
</gene>
<feature type="active site" description="Proton acceptor" evidence="8">
    <location>
        <position position="232"/>
    </location>
</feature>
<feature type="binding site" evidence="8">
    <location>
        <position position="167"/>
    </location>
    <ligand>
        <name>ATP</name>
        <dbReference type="ChEBI" id="CHEBI:30616"/>
    </ligand>
</feature>
<keyword evidence="3 8" id="KW-0548">Nucleotidyltransferase</keyword>
<feature type="binding site" evidence="8">
    <location>
        <position position="80"/>
    </location>
    <ligand>
        <name>ATP</name>
        <dbReference type="ChEBI" id="CHEBI:30616"/>
    </ligand>
</feature>
<evidence type="ECO:0000313" key="9">
    <source>
        <dbReference type="EMBL" id="PMC64063.1"/>
    </source>
</evidence>
<feature type="binding site" evidence="8">
    <location>
        <position position="242"/>
    </location>
    <ligand>
        <name>Mg(2+)</name>
        <dbReference type="ChEBI" id="CHEBI:18420"/>
    </ligand>
</feature>